<dbReference type="HOGENOM" id="CLU_1195770_0_0_1"/>
<dbReference type="OrthoDB" id="5825090at2759"/>
<dbReference type="eggNOG" id="ENOG502SSMH">
    <property type="taxonomic scope" value="Eukaryota"/>
</dbReference>
<dbReference type="STRING" id="135651.G0P7Z0"/>
<dbReference type="Proteomes" id="UP000008068">
    <property type="component" value="Unassembled WGS sequence"/>
</dbReference>
<protein>
    <recommendedName>
        <fullName evidence="3">Ubiquitin-like protease family profile domain-containing protein</fullName>
    </recommendedName>
</protein>
<proteinExistence type="predicted"/>
<evidence type="ECO:0008006" key="3">
    <source>
        <dbReference type="Google" id="ProtNLM"/>
    </source>
</evidence>
<dbReference type="AlphaFoldDB" id="G0P7Z0"/>
<gene>
    <name evidence="1" type="ORF">CAEBREN_04145</name>
</gene>
<evidence type="ECO:0000313" key="2">
    <source>
        <dbReference type="Proteomes" id="UP000008068"/>
    </source>
</evidence>
<dbReference type="InParanoid" id="G0P7Z0"/>
<organism evidence="2">
    <name type="scientific">Caenorhabditis brenneri</name>
    <name type="common">Nematode worm</name>
    <dbReference type="NCBI Taxonomy" id="135651"/>
    <lineage>
        <taxon>Eukaryota</taxon>
        <taxon>Metazoa</taxon>
        <taxon>Ecdysozoa</taxon>
        <taxon>Nematoda</taxon>
        <taxon>Chromadorea</taxon>
        <taxon>Rhabditida</taxon>
        <taxon>Rhabditina</taxon>
        <taxon>Rhabditomorpha</taxon>
        <taxon>Rhabditoidea</taxon>
        <taxon>Rhabditidae</taxon>
        <taxon>Peloderinae</taxon>
        <taxon>Caenorhabditis</taxon>
    </lineage>
</organism>
<evidence type="ECO:0000313" key="1">
    <source>
        <dbReference type="EMBL" id="EGT47375.1"/>
    </source>
</evidence>
<sequence length="232" mass="26582">MPPPVTAVATCDFTAGGYRGGKLLPFTATIFSDISEQIIHLFGHVYPEEIPVAADDEYEAQTDNFSCGYRVIGALVDIARRRNPSMYIYSRSAILTFLRNILNEPKPTWEMFKNAKLGFEKEYSGDCWRVELLRNSPNVTPSTPPFDDSPNDPQDSKEFIGSEKFAQKLNIRARAGHENHHEEHHQESHLDRMMRCFHTWDREKTVEPSSEASIYGYIISTFQYFLNISHKA</sequence>
<dbReference type="EMBL" id="GL380122">
    <property type="protein sequence ID" value="EGT47375.1"/>
    <property type="molecule type" value="Genomic_DNA"/>
</dbReference>
<accession>G0P7Z0</accession>
<reference evidence="2" key="1">
    <citation type="submission" date="2011-07" db="EMBL/GenBank/DDBJ databases">
        <authorList>
            <consortium name="Caenorhabditis brenneri Sequencing and Analysis Consortium"/>
            <person name="Wilson R.K."/>
        </authorList>
    </citation>
    <scope>NUCLEOTIDE SEQUENCE [LARGE SCALE GENOMIC DNA]</scope>
    <source>
        <strain evidence="2">PB2801</strain>
    </source>
</reference>
<name>G0P7Z0_CAEBE</name>
<keyword evidence="2" id="KW-1185">Reference proteome</keyword>